<dbReference type="FunFam" id="1.10.533.10:FF:000095">
    <property type="entry name" value="Predicted protein"/>
    <property type="match status" value="1"/>
</dbReference>
<dbReference type="SUPFAM" id="SSF47986">
    <property type="entry name" value="DEATH domain"/>
    <property type="match status" value="1"/>
</dbReference>
<dbReference type="Proteomes" id="UP000838412">
    <property type="component" value="Chromosome 19"/>
</dbReference>
<reference evidence="5" key="1">
    <citation type="submission" date="2022-01" db="EMBL/GenBank/DDBJ databases">
        <authorList>
            <person name="Braso-Vives M."/>
        </authorList>
    </citation>
    <scope>NUCLEOTIDE SEQUENCE</scope>
</reference>
<feature type="domain" description="Death" evidence="4">
    <location>
        <begin position="13"/>
        <end position="89"/>
    </location>
</feature>
<evidence type="ECO:0000256" key="1">
    <source>
        <dbReference type="ARBA" id="ARBA00022737"/>
    </source>
</evidence>
<feature type="compositionally biased region" description="Polar residues" evidence="3">
    <location>
        <begin position="399"/>
        <end position="411"/>
    </location>
</feature>
<feature type="compositionally biased region" description="Polar residues" evidence="3">
    <location>
        <begin position="370"/>
        <end position="383"/>
    </location>
</feature>
<evidence type="ECO:0000256" key="3">
    <source>
        <dbReference type="SAM" id="MobiDB-lite"/>
    </source>
</evidence>
<evidence type="ECO:0000259" key="4">
    <source>
        <dbReference type="PROSITE" id="PS50017"/>
    </source>
</evidence>
<dbReference type="PANTHER" id="PTHR15077">
    <property type="entry name" value="FAS-ASSOCIATING DEATH DOMAIN-CONTAINING PROTEIN FADD"/>
    <property type="match status" value="1"/>
</dbReference>
<dbReference type="InterPro" id="IPR000488">
    <property type="entry name" value="Death_dom"/>
</dbReference>
<dbReference type="Pfam" id="PF00531">
    <property type="entry name" value="Death"/>
    <property type="match status" value="1"/>
</dbReference>
<keyword evidence="6" id="KW-1185">Reference proteome</keyword>
<dbReference type="OrthoDB" id="5953486at2759"/>
<dbReference type="InterPro" id="IPR001258">
    <property type="entry name" value="NHL_repeat"/>
</dbReference>
<proteinExistence type="predicted"/>
<dbReference type="Gene3D" id="2.120.10.30">
    <property type="entry name" value="TolB, C-terminal domain"/>
    <property type="match status" value="1"/>
</dbReference>
<sequence length="476" mass="54621">MSKQGVGRYFCFIKNKVSSDWKDLAWCLGFETPDIDNIDGKHRDDKSRCMDLLQQWYKQRGNAATIHVLIKALQDAQLQHVVDSLKDQYPELHCQDPVLPVHLQLSLAKQTSAPGQAGDVRKEYRQQIRERILELERGLFTVEVLNDPVRYRKVRKLFKKHKTLLKRALKGSVILLLTFLRQTDVDRFYHNHYREGEGTLSQQLSHILISDHLQDKVKGAQLIVRLQVKHEDYVQVRDRLGQGLNRTTSVDNLLTLPPPSRHVDRSSLSGLDLAVMYQPFTDRIDNITMLYRQVQTAVQTSKQAMRVQLQTLQGQVHTGRQGVDAMMKEVKMLKEEKEKAEKILLEKNEKIQELQEANKSMEARIEDLQTAKQPMESGSQQKDPPQPKSDEHSMDKFEATSTGQVKQSAVQAQGKDTGADVRFIRVGRPWVRKVSFGAKGSGRGEFNCPSGVAVSQDNEIYIADRMNSRIQVEMWW</sequence>
<evidence type="ECO:0000313" key="5">
    <source>
        <dbReference type="EMBL" id="CAH1251984.1"/>
    </source>
</evidence>
<feature type="compositionally biased region" description="Basic and acidic residues" evidence="3">
    <location>
        <begin position="388"/>
        <end position="398"/>
    </location>
</feature>
<dbReference type="InterPro" id="IPR011042">
    <property type="entry name" value="6-blade_b-propeller_TolB-like"/>
</dbReference>
<dbReference type="Pfam" id="PF01436">
    <property type="entry name" value="NHL"/>
    <property type="match status" value="1"/>
</dbReference>
<organism evidence="5 6">
    <name type="scientific">Branchiostoma lanceolatum</name>
    <name type="common">Common lancelet</name>
    <name type="synonym">Amphioxus lanceolatum</name>
    <dbReference type="NCBI Taxonomy" id="7740"/>
    <lineage>
        <taxon>Eukaryota</taxon>
        <taxon>Metazoa</taxon>
        <taxon>Chordata</taxon>
        <taxon>Cephalochordata</taxon>
        <taxon>Leptocardii</taxon>
        <taxon>Amphioxiformes</taxon>
        <taxon>Branchiostomatidae</taxon>
        <taxon>Branchiostoma</taxon>
    </lineage>
</organism>
<dbReference type="CDD" id="cd01670">
    <property type="entry name" value="Death"/>
    <property type="match status" value="1"/>
</dbReference>
<dbReference type="GO" id="GO:0007165">
    <property type="term" value="P:signal transduction"/>
    <property type="evidence" value="ECO:0007669"/>
    <property type="project" value="InterPro"/>
</dbReference>
<feature type="region of interest" description="Disordered" evidence="3">
    <location>
        <begin position="370"/>
        <end position="414"/>
    </location>
</feature>
<gene>
    <name evidence="5" type="primary">Hypp9197</name>
    <name evidence="5" type="ORF">BLAG_LOCUS12188</name>
</gene>
<evidence type="ECO:0000313" key="6">
    <source>
        <dbReference type="Proteomes" id="UP000838412"/>
    </source>
</evidence>
<dbReference type="EMBL" id="OV696704">
    <property type="protein sequence ID" value="CAH1251984.1"/>
    <property type="molecule type" value="Genomic_DNA"/>
</dbReference>
<accession>A0A8J9ZE30</accession>
<dbReference type="InterPro" id="IPR011029">
    <property type="entry name" value="DEATH-like_dom_sf"/>
</dbReference>
<evidence type="ECO:0000256" key="2">
    <source>
        <dbReference type="PROSITE-ProRule" id="PRU00504"/>
    </source>
</evidence>
<dbReference type="PROSITE" id="PS51125">
    <property type="entry name" value="NHL"/>
    <property type="match status" value="1"/>
</dbReference>
<keyword evidence="1" id="KW-0677">Repeat</keyword>
<dbReference type="PROSITE" id="PS50017">
    <property type="entry name" value="DEATH_DOMAIN"/>
    <property type="match status" value="1"/>
</dbReference>
<dbReference type="PANTHER" id="PTHR15077:SF9">
    <property type="entry name" value="C-TERMINAL OF ROC (COR) DOMAIN-CONTAINING PROTEIN"/>
    <property type="match status" value="1"/>
</dbReference>
<dbReference type="AlphaFoldDB" id="A0A8J9ZE30"/>
<feature type="repeat" description="NHL" evidence="2">
    <location>
        <begin position="435"/>
        <end position="472"/>
    </location>
</feature>
<protein>
    <submittedName>
        <fullName evidence="5">Hypp9197 protein</fullName>
    </submittedName>
</protein>
<dbReference type="Gene3D" id="1.10.533.10">
    <property type="entry name" value="Death Domain, Fas"/>
    <property type="match status" value="1"/>
</dbReference>
<name>A0A8J9ZE30_BRALA</name>
<dbReference type="InterPro" id="IPR016729">
    <property type="entry name" value="FADD"/>
</dbReference>